<dbReference type="EMBL" id="PDEB01000004">
    <property type="protein sequence ID" value="PEH44819.1"/>
    <property type="molecule type" value="Genomic_DNA"/>
</dbReference>
<dbReference type="AlphaFoldDB" id="A0AB36S7B9"/>
<comment type="caution">
    <text evidence="1">The sequence shown here is derived from an EMBL/GenBank/DDBJ whole genome shotgun (WGS) entry which is preliminary data.</text>
</comment>
<keyword evidence="1" id="KW-0378">Hydrolase</keyword>
<evidence type="ECO:0000313" key="1">
    <source>
        <dbReference type="EMBL" id="PEH44819.1"/>
    </source>
</evidence>
<gene>
    <name evidence="1" type="ORF">CRM96_07285</name>
</gene>
<dbReference type="GO" id="GO:0008233">
    <property type="term" value="F:peptidase activity"/>
    <property type="evidence" value="ECO:0007669"/>
    <property type="project" value="UniProtKB-KW"/>
</dbReference>
<reference evidence="1 2" key="1">
    <citation type="submission" date="2017-09" db="EMBL/GenBank/DDBJ databases">
        <title>FDA dAtabase for Regulatory Grade micrObial Sequences (FDA-ARGOS): Supporting development and validation of Infectious Disease Dx tests.</title>
        <authorList>
            <person name="Minogue T."/>
            <person name="Wolcott M."/>
            <person name="Wasieloski L."/>
            <person name="Aguilar W."/>
            <person name="Moore D."/>
            <person name="Tallon L.J."/>
            <person name="Sadzewicz L."/>
            <person name="Ott S."/>
            <person name="Zhao X."/>
            <person name="Nagaraj S."/>
            <person name="Vavikolanu K."/>
            <person name="Aluvathingal J."/>
            <person name="Nadendla S."/>
            <person name="Sichtig H."/>
        </authorList>
    </citation>
    <scope>NUCLEOTIDE SEQUENCE [LARGE SCALE GENOMIC DNA]</scope>
    <source>
        <strain evidence="1 2">FDAARGOS_396</strain>
    </source>
</reference>
<protein>
    <submittedName>
        <fullName evidence="1">CAAX protease</fullName>
    </submittedName>
</protein>
<dbReference type="Pfam" id="PF07751">
    <property type="entry name" value="Abi_2"/>
    <property type="match status" value="1"/>
</dbReference>
<dbReference type="GO" id="GO:0006508">
    <property type="term" value="P:proteolysis"/>
    <property type="evidence" value="ECO:0007669"/>
    <property type="project" value="UniProtKB-KW"/>
</dbReference>
<accession>A0AB36S7B9</accession>
<dbReference type="PIRSF" id="PIRSF034934">
    <property type="entry name" value="AbiF_AbiD"/>
    <property type="match status" value="1"/>
</dbReference>
<evidence type="ECO:0000313" key="2">
    <source>
        <dbReference type="Proteomes" id="UP000220669"/>
    </source>
</evidence>
<dbReference type="InterPro" id="IPR017034">
    <property type="entry name" value="Abi_system_AbiD/AbiF"/>
</dbReference>
<dbReference type="RefSeq" id="WP_016176588.1">
    <property type="nucleotide sequence ID" value="NZ_CP065535.1"/>
</dbReference>
<name>A0AB36S7B9_9ENTE</name>
<organism evidence="1 2">
    <name type="scientific">Enterococcus durans</name>
    <dbReference type="NCBI Taxonomy" id="53345"/>
    <lineage>
        <taxon>Bacteria</taxon>
        <taxon>Bacillati</taxon>
        <taxon>Bacillota</taxon>
        <taxon>Bacilli</taxon>
        <taxon>Lactobacillales</taxon>
        <taxon>Enterococcaceae</taxon>
        <taxon>Enterococcus</taxon>
    </lineage>
</organism>
<keyword evidence="1" id="KW-0645">Protease</keyword>
<proteinExistence type="predicted"/>
<dbReference type="InterPro" id="IPR011664">
    <property type="entry name" value="Abi_system_AbiD/AbiF-like"/>
</dbReference>
<dbReference type="Proteomes" id="UP000220669">
    <property type="component" value="Unassembled WGS sequence"/>
</dbReference>
<sequence>MKIPIPLSYGEQVELFKSRGMTVTNIENAKRMLNQLGYYRFKEVARPLSRVIDGEINYEGTNFDQVVSRYYQDKNLRVYLLHCIEEVEVSFKTNIAYVLGRLGPFEYLKFPSWCNRDEYCKYYLSDRQKDFKKRLRSKISNSSNPEITKPTNLNPEKFPSIWLAVDVLTFGDAIHLVDLMSNNNQKRLADFYGCTPTELISWLKCLKFVRNVCAHNSNIIDIKLHTTPIIHNDWKQILYKFDKANSKYTNRIAVVLCVLKQLMKSVNPGYNYSKIYAPINTIASSEILALQLGFSSSKSIDQLFPKKNIKKHRKYKDKHKKSL</sequence>